<dbReference type="SUPFAM" id="SSF52047">
    <property type="entry name" value="RNI-like"/>
    <property type="match status" value="1"/>
</dbReference>
<name>A0A397GNH3_9GLOM</name>
<sequence length="578" mass="65476">MIKKSFSKSQTENFQQHYRAGITAFKENNFEKALEFFTNAIRSNSKSIILYDCRAVTREKLGLINEALHDAEFMMKLDKSSPKGYLRAGKLYRMLNNEDKAQEVYSSGITNVSENDPLYKKLQELKDKRPQAKDSITNKKTHDLIAFFPPEIVHEIFNLLPFASICMVTGVSKNWRTYIVSSPFFYRELDFTLGQRYITDQTIRTYLSRGKSCVKHLICRCAPKLTDTTMRSLRSIFGIRLQRIEITNNSSITNNSIITFIRTIGRHLKYINFSSTLIADTGVKSILITCNKLEILDLSFCHYLTPAAFDLKQGLCKCEATELCNINLNFSTGVSERTVSHLMELFPKLSSLHLQGQGAIMTTRSIANLIKFPNLKSLQLKNIINDRDLSIEDTFIKLTDSCPPLCEFTLQDSPCLTDNCIQHLVMSCNLEILDLNGSISLTDITMNNIGIYCKKLRILRIGKSSGITDEGVSLLFKSRDNSQEGNNELEIIDLKQNSNITDASLKIIADHCNKVKEINFSWCRNITGSGIAYLIQKCENSLRKLFLNECSCISPDAVSYARAVLGTYGGTVEYQFIN</sequence>
<dbReference type="PROSITE" id="PS50181">
    <property type="entry name" value="FBOX"/>
    <property type="match status" value="1"/>
</dbReference>
<feature type="repeat" description="TPR" evidence="1">
    <location>
        <begin position="14"/>
        <end position="47"/>
    </location>
</feature>
<dbReference type="InterPro" id="IPR036047">
    <property type="entry name" value="F-box-like_dom_sf"/>
</dbReference>
<dbReference type="OrthoDB" id="2218971at2759"/>
<dbReference type="SMART" id="SM00028">
    <property type="entry name" value="TPR"/>
    <property type="match status" value="2"/>
</dbReference>
<feature type="domain" description="F-box" evidence="2">
    <location>
        <begin position="142"/>
        <end position="189"/>
    </location>
</feature>
<dbReference type="GO" id="GO:0006281">
    <property type="term" value="P:DNA repair"/>
    <property type="evidence" value="ECO:0007669"/>
    <property type="project" value="UniProtKB-KW"/>
</dbReference>
<dbReference type="PANTHER" id="PTHR13318">
    <property type="entry name" value="PARTNER OF PAIRED, ISOFORM B-RELATED"/>
    <property type="match status" value="1"/>
</dbReference>
<dbReference type="GO" id="GO:0019005">
    <property type="term" value="C:SCF ubiquitin ligase complex"/>
    <property type="evidence" value="ECO:0007669"/>
    <property type="project" value="TreeGrafter"/>
</dbReference>
<dbReference type="PROSITE" id="PS50005">
    <property type="entry name" value="TPR"/>
    <property type="match status" value="1"/>
</dbReference>
<dbReference type="Proteomes" id="UP000266861">
    <property type="component" value="Unassembled WGS sequence"/>
</dbReference>
<dbReference type="GO" id="GO:0005694">
    <property type="term" value="C:chromosome"/>
    <property type="evidence" value="ECO:0007669"/>
    <property type="project" value="UniProtKB-SubCell"/>
</dbReference>
<comment type="caution">
    <text evidence="3">The sequence shown here is derived from an EMBL/GenBank/DDBJ whole genome shotgun (WGS) entry which is preliminary data.</text>
</comment>
<dbReference type="InterPro" id="IPR032675">
    <property type="entry name" value="LRR_dom_sf"/>
</dbReference>
<dbReference type="SMART" id="SM00367">
    <property type="entry name" value="LRR_CC"/>
    <property type="match status" value="7"/>
</dbReference>
<dbReference type="STRING" id="1348612.A0A397GNH3"/>
<evidence type="ECO:0000259" key="2">
    <source>
        <dbReference type="PROSITE" id="PS50181"/>
    </source>
</evidence>
<protein>
    <recommendedName>
        <fullName evidence="2">F-box domain-containing protein</fullName>
    </recommendedName>
</protein>
<dbReference type="AlphaFoldDB" id="A0A397GNH3"/>
<dbReference type="GO" id="GO:0006325">
    <property type="term" value="P:chromatin organization"/>
    <property type="evidence" value="ECO:0007669"/>
    <property type="project" value="UniProtKB-KW"/>
</dbReference>
<evidence type="ECO:0000256" key="1">
    <source>
        <dbReference type="PROSITE-ProRule" id="PRU00339"/>
    </source>
</evidence>
<dbReference type="Pfam" id="PF00646">
    <property type="entry name" value="F-box"/>
    <property type="match status" value="1"/>
</dbReference>
<keyword evidence="4" id="KW-1185">Reference proteome</keyword>
<proteinExistence type="predicted"/>
<dbReference type="InterPro" id="IPR006553">
    <property type="entry name" value="Leu-rich_rpt_Cys-con_subtyp"/>
</dbReference>
<evidence type="ECO:0000313" key="4">
    <source>
        <dbReference type="Proteomes" id="UP000266861"/>
    </source>
</evidence>
<dbReference type="SUPFAM" id="SSF81383">
    <property type="entry name" value="F-box domain"/>
    <property type="match status" value="1"/>
</dbReference>
<dbReference type="Pfam" id="PF25372">
    <property type="entry name" value="DUF7885"/>
    <property type="match status" value="1"/>
</dbReference>
<organism evidence="3 4">
    <name type="scientific">Diversispora epigaea</name>
    <dbReference type="NCBI Taxonomy" id="1348612"/>
    <lineage>
        <taxon>Eukaryota</taxon>
        <taxon>Fungi</taxon>
        <taxon>Fungi incertae sedis</taxon>
        <taxon>Mucoromycota</taxon>
        <taxon>Glomeromycotina</taxon>
        <taxon>Glomeromycetes</taxon>
        <taxon>Diversisporales</taxon>
        <taxon>Diversisporaceae</taxon>
        <taxon>Diversispora</taxon>
    </lineage>
</organism>
<evidence type="ECO:0000313" key="3">
    <source>
        <dbReference type="EMBL" id="RHZ51056.1"/>
    </source>
</evidence>
<accession>A0A397GNH3</accession>
<dbReference type="EMBL" id="PQFF01000423">
    <property type="protein sequence ID" value="RHZ51056.1"/>
    <property type="molecule type" value="Genomic_DNA"/>
</dbReference>
<keyword evidence="1" id="KW-0802">TPR repeat</keyword>
<dbReference type="Gene3D" id="1.25.40.10">
    <property type="entry name" value="Tetratricopeptide repeat domain"/>
    <property type="match status" value="1"/>
</dbReference>
<dbReference type="InterPro" id="IPR019734">
    <property type="entry name" value="TPR_rpt"/>
</dbReference>
<dbReference type="InterPro" id="IPR001810">
    <property type="entry name" value="F-box_dom"/>
</dbReference>
<dbReference type="GO" id="GO:0031146">
    <property type="term" value="P:SCF-dependent proteasomal ubiquitin-dependent protein catabolic process"/>
    <property type="evidence" value="ECO:0007669"/>
    <property type="project" value="TreeGrafter"/>
</dbReference>
<dbReference type="SMART" id="SM00256">
    <property type="entry name" value="FBOX"/>
    <property type="match status" value="1"/>
</dbReference>
<dbReference type="InterPro" id="IPR011990">
    <property type="entry name" value="TPR-like_helical_dom_sf"/>
</dbReference>
<dbReference type="InterPro" id="IPR057207">
    <property type="entry name" value="FBXL15_LRR"/>
</dbReference>
<gene>
    <name evidence="3" type="ORF">Glove_485g13</name>
</gene>
<dbReference type="SUPFAM" id="SSF48452">
    <property type="entry name" value="TPR-like"/>
    <property type="match status" value="1"/>
</dbReference>
<dbReference type="Gene3D" id="3.80.10.10">
    <property type="entry name" value="Ribonuclease Inhibitor"/>
    <property type="match status" value="3"/>
</dbReference>
<reference evidence="3 4" key="1">
    <citation type="submission" date="2018-08" db="EMBL/GenBank/DDBJ databases">
        <title>Genome and evolution of the arbuscular mycorrhizal fungus Diversispora epigaea (formerly Glomus versiforme) and its bacterial endosymbionts.</title>
        <authorList>
            <person name="Sun X."/>
            <person name="Fei Z."/>
            <person name="Harrison M."/>
        </authorList>
    </citation>
    <scope>NUCLEOTIDE SEQUENCE [LARGE SCALE GENOMIC DNA]</scope>
    <source>
        <strain evidence="3 4">IT104</strain>
    </source>
</reference>